<dbReference type="RefSeq" id="WP_085473302.1">
    <property type="nucleotide sequence ID" value="NZ_FXAU01000004.1"/>
</dbReference>
<dbReference type="AlphaFoldDB" id="A0A1X7K6L2"/>
<dbReference type="PROSITE" id="PS51257">
    <property type="entry name" value="PROKAR_LIPOPROTEIN"/>
    <property type="match status" value="1"/>
</dbReference>
<reference evidence="7 8" key="1">
    <citation type="submission" date="2017-04" db="EMBL/GenBank/DDBJ databases">
        <authorList>
            <person name="Afonso C.L."/>
            <person name="Miller P.J."/>
            <person name="Scott M.A."/>
            <person name="Spackman E."/>
            <person name="Goraichik I."/>
            <person name="Dimitrov K.M."/>
            <person name="Suarez D.L."/>
            <person name="Swayne D.E."/>
        </authorList>
    </citation>
    <scope>NUCLEOTIDE SEQUENCE [LARGE SCALE GENOMIC DNA]</scope>
    <source>
        <strain evidence="7 8">DSM 22418</strain>
    </source>
</reference>
<proteinExistence type="predicted"/>
<evidence type="ECO:0000256" key="5">
    <source>
        <dbReference type="SAM" id="SignalP"/>
    </source>
</evidence>
<evidence type="ECO:0000259" key="6">
    <source>
        <dbReference type="PROSITE" id="PS51007"/>
    </source>
</evidence>
<dbReference type="InterPro" id="IPR012938">
    <property type="entry name" value="Glc/Sorbosone_DH"/>
</dbReference>
<dbReference type="GO" id="GO:0009055">
    <property type="term" value="F:electron transfer activity"/>
    <property type="evidence" value="ECO:0007669"/>
    <property type="project" value="InterPro"/>
</dbReference>
<evidence type="ECO:0000256" key="1">
    <source>
        <dbReference type="ARBA" id="ARBA00022617"/>
    </source>
</evidence>
<feature type="signal peptide" evidence="5">
    <location>
        <begin position="1"/>
        <end position="19"/>
    </location>
</feature>
<protein>
    <submittedName>
        <fullName evidence="7">Glucose/arabinose dehydrogenase, beta-propeller fold</fullName>
    </submittedName>
</protein>
<dbReference type="PROSITE" id="PS51007">
    <property type="entry name" value="CYTC"/>
    <property type="match status" value="1"/>
</dbReference>
<dbReference type="Pfam" id="PF00034">
    <property type="entry name" value="Cytochrom_C"/>
    <property type="match status" value="1"/>
</dbReference>
<dbReference type="InterPro" id="IPR011041">
    <property type="entry name" value="Quinoprot_gluc/sorb_DH_b-prop"/>
</dbReference>
<sequence>MRTYLILVFSLLVSCTVLFSCQSLTDKQQSIQDSVDYLKLEHSYIEVRTMAHGLKVPWGMDYVNNRVLFTEIEGNVKELDLETGKVKTLLQLHDVFTRTTPGLLDIAIEKTEKKNPFVFINYTKKVDSAIVSSLVRYQYTGDTLINPKELLTVRGANGHNGSRLLIDKNNILYWATGDVANNKMAQDSTTLNGKVLRMTLDGSIPKDNPIPNSLVYAWGFRNIQGMAMDRLGNLFTAEHGDAIEDEINWVRPLHNYGWPLIEGVHDTEQEFAVARKTIMTEPMRAWTPVIAPAGLAYYNHSAIPEWQNALLLVTLKSQSLRVLTLNSDQHDVKQEHVFFTGRYGRLRAVLALPNGDVFLSTSNRDWNPQPGFPKEYDDRIIRLRIHKKKVGTYLQEDTVGANHMMRNNGVLLYQNYCASCHKPDGKGVDRTFPSLVNSSTVKNMKQFSMLLLRGTTLKKEINGVRYEQDMASFSFLKDEELVSILNYVSKQFGNKKVTTVEELKNLRKKN</sequence>
<dbReference type="InterPro" id="IPR036909">
    <property type="entry name" value="Cyt_c-like_dom_sf"/>
</dbReference>
<evidence type="ECO:0000313" key="7">
    <source>
        <dbReference type="EMBL" id="SMG35999.1"/>
    </source>
</evidence>
<gene>
    <name evidence="7" type="ORF">SAMN05660862_2572</name>
</gene>
<dbReference type="GO" id="GO:0046872">
    <property type="term" value="F:metal ion binding"/>
    <property type="evidence" value="ECO:0007669"/>
    <property type="project" value="UniProtKB-KW"/>
</dbReference>
<keyword evidence="1 4" id="KW-0349">Heme</keyword>
<evidence type="ECO:0000256" key="4">
    <source>
        <dbReference type="PROSITE-ProRule" id="PRU00433"/>
    </source>
</evidence>
<dbReference type="STRING" id="561061.SAMN05660862_2572"/>
<organism evidence="7 8">
    <name type="scientific">Sphingobacterium psychroaquaticum</name>
    <dbReference type="NCBI Taxonomy" id="561061"/>
    <lineage>
        <taxon>Bacteria</taxon>
        <taxon>Pseudomonadati</taxon>
        <taxon>Bacteroidota</taxon>
        <taxon>Sphingobacteriia</taxon>
        <taxon>Sphingobacteriales</taxon>
        <taxon>Sphingobacteriaceae</taxon>
        <taxon>Sphingobacterium</taxon>
    </lineage>
</organism>
<dbReference type="Proteomes" id="UP000192980">
    <property type="component" value="Unassembled WGS sequence"/>
</dbReference>
<dbReference type="Gene3D" id="1.10.760.10">
    <property type="entry name" value="Cytochrome c-like domain"/>
    <property type="match status" value="1"/>
</dbReference>
<evidence type="ECO:0000256" key="3">
    <source>
        <dbReference type="ARBA" id="ARBA00023004"/>
    </source>
</evidence>
<feature type="domain" description="Cytochrome c" evidence="6">
    <location>
        <begin position="404"/>
        <end position="492"/>
    </location>
</feature>
<keyword evidence="3 4" id="KW-0408">Iron</keyword>
<feature type="chain" id="PRO_5012507773" evidence="5">
    <location>
        <begin position="20"/>
        <end position="510"/>
    </location>
</feature>
<dbReference type="Pfam" id="PF07995">
    <property type="entry name" value="GSDH"/>
    <property type="match status" value="1"/>
</dbReference>
<name>A0A1X7K6L2_9SPHI</name>
<dbReference type="GO" id="GO:0020037">
    <property type="term" value="F:heme binding"/>
    <property type="evidence" value="ECO:0007669"/>
    <property type="project" value="InterPro"/>
</dbReference>
<dbReference type="SUPFAM" id="SSF46626">
    <property type="entry name" value="Cytochrome c"/>
    <property type="match status" value="1"/>
</dbReference>
<dbReference type="InterPro" id="IPR011042">
    <property type="entry name" value="6-blade_b-propeller_TolB-like"/>
</dbReference>
<dbReference type="InterPro" id="IPR009056">
    <property type="entry name" value="Cyt_c-like_dom"/>
</dbReference>
<dbReference type="EMBL" id="FXAU01000004">
    <property type="protein sequence ID" value="SMG35999.1"/>
    <property type="molecule type" value="Genomic_DNA"/>
</dbReference>
<keyword evidence="8" id="KW-1185">Reference proteome</keyword>
<dbReference type="OrthoDB" id="9770043at2"/>
<dbReference type="SUPFAM" id="SSF50952">
    <property type="entry name" value="Soluble quinoprotein glucose dehydrogenase"/>
    <property type="match status" value="1"/>
</dbReference>
<dbReference type="PANTHER" id="PTHR19328:SF13">
    <property type="entry name" value="HIPL1 PROTEIN"/>
    <property type="match status" value="1"/>
</dbReference>
<dbReference type="PANTHER" id="PTHR19328">
    <property type="entry name" value="HEDGEHOG-INTERACTING PROTEIN"/>
    <property type="match status" value="1"/>
</dbReference>
<accession>A0A1X7K6L2</accession>
<keyword evidence="2 4" id="KW-0479">Metal-binding</keyword>
<dbReference type="Gene3D" id="2.120.10.30">
    <property type="entry name" value="TolB, C-terminal domain"/>
    <property type="match status" value="1"/>
</dbReference>
<evidence type="ECO:0000256" key="2">
    <source>
        <dbReference type="ARBA" id="ARBA00022723"/>
    </source>
</evidence>
<evidence type="ECO:0000313" key="8">
    <source>
        <dbReference type="Proteomes" id="UP000192980"/>
    </source>
</evidence>
<keyword evidence="5" id="KW-0732">Signal</keyword>